<keyword evidence="3" id="KW-1185">Reference proteome</keyword>
<name>A0A8H6KBK4_9PEZI</name>
<protein>
    <submittedName>
        <fullName evidence="2">Uncharacterized protein</fullName>
    </submittedName>
</protein>
<proteinExistence type="predicted"/>
<evidence type="ECO:0000313" key="2">
    <source>
        <dbReference type="EMBL" id="KAF6827726.1"/>
    </source>
</evidence>
<sequence>MGVFSVDEVQYRAHCQSLSIRKLQQEETRALRSRISSGWGIYFGVAATAGTAGAALPLPIIAGVLRDKAKDQLEIIQQELRRQGVAPREPSTRDYLFAFGISYGAQAVGLAAEGLAELAAESAASSASASAAAAVQGSAPDASGSGPGKFEVENVAKEVAKAVPSEAATAAAIHATRKI</sequence>
<keyword evidence="1" id="KW-0812">Transmembrane</keyword>
<evidence type="ECO:0000313" key="3">
    <source>
        <dbReference type="Proteomes" id="UP000654918"/>
    </source>
</evidence>
<accession>A0A8H6KBK4</accession>
<keyword evidence="1" id="KW-1133">Transmembrane helix</keyword>
<evidence type="ECO:0000256" key="1">
    <source>
        <dbReference type="SAM" id="Phobius"/>
    </source>
</evidence>
<comment type="caution">
    <text evidence="2">The sequence shown here is derived from an EMBL/GenBank/DDBJ whole genome shotgun (WGS) entry which is preliminary data.</text>
</comment>
<organism evidence="2 3">
    <name type="scientific">Colletotrichum plurivorum</name>
    <dbReference type="NCBI Taxonomy" id="2175906"/>
    <lineage>
        <taxon>Eukaryota</taxon>
        <taxon>Fungi</taxon>
        <taxon>Dikarya</taxon>
        <taxon>Ascomycota</taxon>
        <taxon>Pezizomycotina</taxon>
        <taxon>Sordariomycetes</taxon>
        <taxon>Hypocreomycetidae</taxon>
        <taxon>Glomerellales</taxon>
        <taxon>Glomerellaceae</taxon>
        <taxon>Colletotrichum</taxon>
        <taxon>Colletotrichum orchidearum species complex</taxon>
    </lineage>
</organism>
<feature type="transmembrane region" description="Helical" evidence="1">
    <location>
        <begin position="41"/>
        <end position="65"/>
    </location>
</feature>
<gene>
    <name evidence="2" type="ORF">CPLU01_08931</name>
</gene>
<reference evidence="2" key="1">
    <citation type="journal article" date="2020" name="Phytopathology">
        <title>Genome Sequence Resources of Colletotrichum truncatum, C. plurivorum, C. musicola, and C. sojae: Four Species Pathogenic to Soybean (Glycine max).</title>
        <authorList>
            <person name="Rogerio F."/>
            <person name="Boufleur T.R."/>
            <person name="Ciampi-Guillardi M."/>
            <person name="Sukno S.A."/>
            <person name="Thon M.R."/>
            <person name="Massola Junior N.S."/>
            <person name="Baroncelli R."/>
        </authorList>
    </citation>
    <scope>NUCLEOTIDE SEQUENCE</scope>
    <source>
        <strain evidence="2">LFN00145</strain>
    </source>
</reference>
<dbReference type="Proteomes" id="UP000654918">
    <property type="component" value="Unassembled WGS sequence"/>
</dbReference>
<dbReference type="EMBL" id="WIGO01000133">
    <property type="protein sequence ID" value="KAF6827726.1"/>
    <property type="molecule type" value="Genomic_DNA"/>
</dbReference>
<keyword evidence="1" id="KW-0472">Membrane</keyword>
<dbReference type="AlphaFoldDB" id="A0A8H6KBK4"/>